<dbReference type="EMBL" id="PDOE01000006">
    <property type="protein sequence ID" value="RKL66527.1"/>
    <property type="molecule type" value="Genomic_DNA"/>
</dbReference>
<dbReference type="RefSeq" id="WP_223292263.1">
    <property type="nucleotide sequence ID" value="NZ_KZ614146.1"/>
</dbReference>
<organism evidence="1 2">
    <name type="scientific">Salipaludibacillus neizhouensis</name>
    <dbReference type="NCBI Taxonomy" id="885475"/>
    <lineage>
        <taxon>Bacteria</taxon>
        <taxon>Bacillati</taxon>
        <taxon>Bacillota</taxon>
        <taxon>Bacilli</taxon>
        <taxon>Bacillales</taxon>
        <taxon>Bacillaceae</taxon>
    </lineage>
</organism>
<name>A0A3A9K1C0_9BACI</name>
<dbReference type="AlphaFoldDB" id="A0A3A9K1C0"/>
<dbReference type="Gene3D" id="4.10.280.10">
    <property type="entry name" value="Helix-loop-helix DNA-binding domain"/>
    <property type="match status" value="1"/>
</dbReference>
<proteinExistence type="predicted"/>
<sequence>MKPPNIAIILLEFKIKVLRLRMVFNGRSKGLTHPHTIKLSQKLDVHLFKYQLITMLIKST</sequence>
<dbReference type="SUPFAM" id="SSF140500">
    <property type="entry name" value="BAS1536-like"/>
    <property type="match status" value="1"/>
</dbReference>
<dbReference type="Proteomes" id="UP000281498">
    <property type="component" value="Unassembled WGS sequence"/>
</dbReference>
<dbReference type="InterPro" id="IPR018540">
    <property type="entry name" value="Spo0E-like"/>
</dbReference>
<gene>
    <name evidence="1" type="ORF">CR203_14625</name>
</gene>
<dbReference type="GO" id="GO:0046983">
    <property type="term" value="F:protein dimerization activity"/>
    <property type="evidence" value="ECO:0007669"/>
    <property type="project" value="InterPro"/>
</dbReference>
<dbReference type="InterPro" id="IPR037208">
    <property type="entry name" value="Spo0E-like_sf"/>
</dbReference>
<dbReference type="InterPro" id="IPR036638">
    <property type="entry name" value="HLH_DNA-bd_sf"/>
</dbReference>
<comment type="caution">
    <text evidence="1">The sequence shown here is derived from an EMBL/GenBank/DDBJ whole genome shotgun (WGS) entry which is preliminary data.</text>
</comment>
<dbReference type="GO" id="GO:0043937">
    <property type="term" value="P:regulation of sporulation"/>
    <property type="evidence" value="ECO:0007669"/>
    <property type="project" value="InterPro"/>
</dbReference>
<reference evidence="1 2" key="1">
    <citation type="submission" date="2017-10" db="EMBL/GenBank/DDBJ databases">
        <title>Bacillus sp. nov., a halophilic bacterium isolated from a Keqin Lake.</title>
        <authorList>
            <person name="Wang H."/>
        </authorList>
    </citation>
    <scope>NUCLEOTIDE SEQUENCE [LARGE SCALE GENOMIC DNA]</scope>
    <source>
        <strain evidence="1 2">KCTC 13187</strain>
    </source>
</reference>
<evidence type="ECO:0000313" key="2">
    <source>
        <dbReference type="Proteomes" id="UP000281498"/>
    </source>
</evidence>
<evidence type="ECO:0008006" key="3">
    <source>
        <dbReference type="Google" id="ProtNLM"/>
    </source>
</evidence>
<accession>A0A3A9K1C0</accession>
<evidence type="ECO:0000313" key="1">
    <source>
        <dbReference type="EMBL" id="RKL66527.1"/>
    </source>
</evidence>
<keyword evidence="2" id="KW-1185">Reference proteome</keyword>
<protein>
    <recommendedName>
        <fullName evidence="3">Aspartyl-phosphate phosphatase Spo0E family protein</fullName>
    </recommendedName>
</protein>
<dbReference type="Pfam" id="PF09388">
    <property type="entry name" value="SpoOE-like"/>
    <property type="match status" value="1"/>
</dbReference>